<keyword evidence="5" id="KW-1185">Reference proteome</keyword>
<evidence type="ECO:0000313" key="5">
    <source>
        <dbReference type="Proteomes" id="UP000030960"/>
    </source>
</evidence>
<feature type="binding site" evidence="3">
    <location>
        <position position="138"/>
    </location>
    <ligand>
        <name>a divalent metal cation</name>
        <dbReference type="ChEBI" id="CHEBI:60240"/>
    </ligand>
</feature>
<name>A0A0B3S468_9RHOB</name>
<reference evidence="4 5" key="1">
    <citation type="submission" date="2014-10" db="EMBL/GenBank/DDBJ databases">
        <title>Genome sequence of Ponticoccus sp. strain UMTAT08 isolated from clonal culture of toxic dinoflagellate Alexandrium tamiyavanichii.</title>
        <authorList>
            <person name="Gan H.Y."/>
            <person name="Muhd D.-D."/>
            <person name="Mohd Noor M.E."/>
            <person name="Yeong Y.S."/>
            <person name="Usup G."/>
        </authorList>
    </citation>
    <scope>NUCLEOTIDE SEQUENCE [LARGE SCALE GENOMIC DNA]</scope>
    <source>
        <strain evidence="4 5">UMTAT08</strain>
    </source>
</reference>
<dbReference type="InterPro" id="IPR034660">
    <property type="entry name" value="DinB/YfiT-like"/>
</dbReference>
<sequence>MMISPDYCLVMARYNAWQNRQMKHAFEALDEAQLGKDRKAFFGSILGTANHLLWGDMIWMSRFAGTARPEGGITESPTLTASRGEWEIARFRTDAEILLWAERLRAVDLAGELSWYSGAVGRNVSKPMALCVTHMFNHQTHHRGQVHAMLTAAGVAAPVSDLAFMPEEGPWL</sequence>
<dbReference type="SUPFAM" id="SSF109854">
    <property type="entry name" value="DinB/YfiT-like putative metalloenzymes"/>
    <property type="match status" value="1"/>
</dbReference>
<dbReference type="PATRIC" id="fig|1515334.3.peg.1813"/>
<dbReference type="GeneID" id="66499474"/>
<protein>
    <submittedName>
        <fullName evidence="4">DinB family protein</fullName>
    </submittedName>
</protein>
<dbReference type="GO" id="GO:0046872">
    <property type="term" value="F:metal ion binding"/>
    <property type="evidence" value="ECO:0007669"/>
    <property type="project" value="UniProtKB-KW"/>
</dbReference>
<evidence type="ECO:0000256" key="1">
    <source>
        <dbReference type="ARBA" id="ARBA00008635"/>
    </source>
</evidence>
<dbReference type="STRING" id="561184.SAMN05216376_10152"/>
<accession>A0A0B3S468</accession>
<comment type="similarity">
    <text evidence="1">Belongs to the DinB family.</text>
</comment>
<feature type="binding site" evidence="3">
    <location>
        <position position="142"/>
    </location>
    <ligand>
        <name>a divalent metal cation</name>
        <dbReference type="ChEBI" id="CHEBI:60240"/>
    </ligand>
</feature>
<gene>
    <name evidence="4" type="ORF">OA50_01802</name>
</gene>
<evidence type="ECO:0000256" key="2">
    <source>
        <dbReference type="ARBA" id="ARBA00022723"/>
    </source>
</evidence>
<organism evidence="4 5">
    <name type="scientific">Mameliella alba</name>
    <dbReference type="NCBI Taxonomy" id="561184"/>
    <lineage>
        <taxon>Bacteria</taxon>
        <taxon>Pseudomonadati</taxon>
        <taxon>Pseudomonadota</taxon>
        <taxon>Alphaproteobacteria</taxon>
        <taxon>Rhodobacterales</taxon>
        <taxon>Roseobacteraceae</taxon>
        <taxon>Mameliella</taxon>
    </lineage>
</organism>
<keyword evidence="2 3" id="KW-0479">Metal-binding</keyword>
<evidence type="ECO:0000256" key="3">
    <source>
        <dbReference type="PIRSR" id="PIRSR607837-1"/>
    </source>
</evidence>
<comment type="caution">
    <text evidence="4">The sequence shown here is derived from an EMBL/GenBank/DDBJ whole genome shotgun (WGS) entry which is preliminary data.</text>
</comment>
<feature type="binding site" evidence="3">
    <location>
        <position position="51"/>
    </location>
    <ligand>
        <name>a divalent metal cation</name>
        <dbReference type="ChEBI" id="CHEBI:60240"/>
    </ligand>
</feature>
<dbReference type="Pfam" id="PF05163">
    <property type="entry name" value="DinB"/>
    <property type="match status" value="1"/>
</dbReference>
<dbReference type="PANTHER" id="PTHR37302">
    <property type="entry name" value="SLR1116 PROTEIN"/>
    <property type="match status" value="1"/>
</dbReference>
<dbReference type="Proteomes" id="UP000030960">
    <property type="component" value="Unassembled WGS sequence"/>
</dbReference>
<dbReference type="AlphaFoldDB" id="A0A0B3S468"/>
<evidence type="ECO:0000313" key="4">
    <source>
        <dbReference type="EMBL" id="KHQ53813.1"/>
    </source>
</evidence>
<dbReference type="EMBL" id="JSUQ01000006">
    <property type="protein sequence ID" value="KHQ53813.1"/>
    <property type="molecule type" value="Genomic_DNA"/>
</dbReference>
<proteinExistence type="inferred from homology"/>
<dbReference type="Gene3D" id="1.20.120.450">
    <property type="entry name" value="dinb family like domain"/>
    <property type="match status" value="1"/>
</dbReference>
<dbReference type="InterPro" id="IPR007837">
    <property type="entry name" value="DinB"/>
</dbReference>
<dbReference type="RefSeq" id="WP_043139909.1">
    <property type="nucleotide sequence ID" value="NZ_AP022337.1"/>
</dbReference>
<dbReference type="PANTHER" id="PTHR37302:SF1">
    <property type="entry name" value="PROTEIN DINB"/>
    <property type="match status" value="1"/>
</dbReference>